<organism evidence="2 3">
    <name type="scientific">Rat cytomegalovirus (isolate England)</name>
    <name type="common">RCMV-E</name>
    <name type="synonym">Murid herpesvirus 8</name>
    <dbReference type="NCBI Taxonomy" id="1261657"/>
    <lineage>
        <taxon>Viruses</taxon>
        <taxon>Duplodnaviria</taxon>
        <taxon>Heunggongvirae</taxon>
        <taxon>Peploviricota</taxon>
        <taxon>Herviviricetes</taxon>
        <taxon>Herpesvirales</taxon>
        <taxon>Orthoherpesviridae</taxon>
        <taxon>Betaherpesvirinae</taxon>
        <taxon>Muromegalovirus</taxon>
        <taxon>Muromegalovirus muridbeta8</taxon>
    </lineage>
</organism>
<proteinExistence type="predicted"/>
<protein>
    <submittedName>
        <fullName evidence="2">B38</fullName>
    </submittedName>
</protein>
<evidence type="ECO:0000256" key="1">
    <source>
        <dbReference type="SAM" id="MobiDB-lite"/>
    </source>
</evidence>
<organismHost>
    <name type="scientific">Rattus norvegicus</name>
    <name type="common">Rat</name>
    <dbReference type="NCBI Taxonomy" id="10116"/>
</organismHost>
<feature type="compositionally biased region" description="Polar residues" evidence="1">
    <location>
        <begin position="498"/>
        <end position="513"/>
    </location>
</feature>
<accession>A0A0E3X487</accession>
<feature type="compositionally biased region" description="Polar residues" evidence="1">
    <location>
        <begin position="469"/>
        <end position="478"/>
    </location>
</feature>
<name>A0A0E3X487_RCMVE</name>
<feature type="region of interest" description="Disordered" evidence="1">
    <location>
        <begin position="469"/>
        <end position="513"/>
    </location>
</feature>
<dbReference type="Proteomes" id="UP000097765">
    <property type="component" value="Segment"/>
</dbReference>
<evidence type="ECO:0000313" key="2">
    <source>
        <dbReference type="EMBL" id="AKB93239.1"/>
    </source>
</evidence>
<reference evidence="2 3" key="1">
    <citation type="journal article" date="2012" name="J. Virol.">
        <title>Complete genome sequence of the english isolate of rat cytomegalovirus (Murid herpesvirus 8).</title>
        <authorList>
            <person name="Ettinger J."/>
            <person name="Geyer H."/>
            <person name="Nitsche A."/>
            <person name="Zimmermann A."/>
            <person name="Brune W."/>
            <person name="Sandford G.R."/>
            <person name="Hayward G.S."/>
            <person name="Voigt S."/>
        </authorList>
    </citation>
    <scope>NUCLEOTIDE SEQUENCE [LARGE SCALE GENOMIC DNA]</scope>
    <source>
        <strain evidence="2">Berlin</strain>
    </source>
</reference>
<reference evidence="2 3" key="2">
    <citation type="journal article" date="2015" name="J. Gen. Virol.">
        <title>The English isolate and a newly identified Berlin isolate of Rat Cytomegalovirus (RCMV) share similarities with but separate as an anciently diverged clade from Mouse CMV and the Maastricht isolate of RCMV.</title>
        <authorList>
            <person name="Geyer H."/>
            <person name="Ettinger J."/>
            <person name="Moller L."/>
            <person name="Schmolz E."/>
            <person name="Nitsche A."/>
            <person name="Brune W."/>
            <person name="Heaggans S."/>
            <person name="Sandford G.R."/>
            <person name="Hayward G.S."/>
            <person name="Voigt S."/>
        </authorList>
    </citation>
    <scope>NUCLEOTIDE SEQUENCE [LARGE SCALE GENOMIC DNA]</scope>
    <source>
        <strain evidence="2">Berlin</strain>
    </source>
</reference>
<dbReference type="EMBL" id="KP202868">
    <property type="protein sequence ID" value="AKB93239.1"/>
    <property type="molecule type" value="Genomic_DNA"/>
</dbReference>
<sequence length="513" mass="56764">MFENAMDRDSAVKAAKLIQALEMGTYTFGMVVRELMIQKTVITHSSGMKVGICDMWYEHLTLKEASFPWLRTDFFPLSSDTMMVFGISEEWKAASNEPTRQVVFMLAKDQSVVAYDRGVMFFMSPTFQDFWTACILFEYDNAVFPSAVRKHVRQMYCDLPGFISFYNKLRLQRVIMESKENRRRSGRTLPLKRNRLMRMLFTAAIAIAHGDIPPLFSDRTILHNNVDRDFLEIYWRKRRAAGRSPETSIENDLSCAEDLGSFQQSSSAVDAVGDLRASSETGPVVTIPGGDESQVVQSPDFQVSSTHTTSPQSFPSLVNVLPPALASLTYFLASSPSSSPPLPEIFTSSRSRSLGPRSSCSVCRESSDSPALSHIPYAASPAYGVPYVYAPSSHAVSPVYAPSPVYATSSTCVSATQPQSVVQTCSLQEVPCSSSASQTPAYNRSPDMEASSFGNFGFDSLPITEAPFSLSSQWSSRSPVRPPKTPRMSWSPRLFQAEQPQSPKRSPSDQSTL</sequence>
<evidence type="ECO:0000313" key="3">
    <source>
        <dbReference type="Proteomes" id="UP000097765"/>
    </source>
</evidence>
<gene>
    <name evidence="2" type="primary">B38</name>
</gene>